<sequence>MITMSNKITPDGIRVWQGYRNELYRNDINGFLEKLGNIFIPVTVQLMTPMGLHMYYPSIVPHSVSPRSSVLPDEVALVGYPSQDVYTAASRGSVAGRSYGALHSTVFNFSASDIPASTSEFPVRYQGSASFDWNVPLYFSGQAIDWKDLNVGVMMWEWAEGESHLSATALLGLCADTIKNDAKTVEIITVLQHQYGVLWFAASVSEFPQEIVHLLTRTQSTLVLKTFHHLTHVAPLFCEKDLGINVTSGQALDVRLFQ</sequence>
<name>A0A2N7LBQ4_9GAMM</name>
<protein>
    <submittedName>
        <fullName evidence="1">Uncharacterized protein</fullName>
    </submittedName>
</protein>
<evidence type="ECO:0000313" key="2">
    <source>
        <dbReference type="Proteomes" id="UP000235387"/>
    </source>
</evidence>
<dbReference type="EMBL" id="MDAL01000017">
    <property type="protein sequence ID" value="PMN92694.1"/>
    <property type="molecule type" value="Genomic_DNA"/>
</dbReference>
<evidence type="ECO:0000313" key="1">
    <source>
        <dbReference type="EMBL" id="PMN92694.1"/>
    </source>
</evidence>
<dbReference type="Proteomes" id="UP000235387">
    <property type="component" value="Unassembled WGS sequence"/>
</dbReference>
<proteinExistence type="predicted"/>
<gene>
    <name evidence="1" type="ORF">BCT23_14550</name>
</gene>
<reference evidence="2" key="1">
    <citation type="submission" date="2016-07" db="EMBL/GenBank/DDBJ databases">
        <title>Nontailed viruses are major unrecognized killers of bacteria in the ocean.</title>
        <authorList>
            <person name="Kauffman K."/>
            <person name="Hussain F."/>
            <person name="Yang J."/>
            <person name="Arevalo P."/>
            <person name="Brown J."/>
            <person name="Cutler M."/>
            <person name="Kelly L."/>
            <person name="Polz M.F."/>
        </authorList>
    </citation>
    <scope>NUCLEOTIDE SEQUENCE [LARGE SCALE GENOMIC DNA]</scope>
    <source>
        <strain evidence="2">10N.261.45.A10</strain>
    </source>
</reference>
<accession>A0A2N7LBQ4</accession>
<organism evidence="1 2">
    <name type="scientific">Enterovibrio norvegicus</name>
    <dbReference type="NCBI Taxonomy" id="188144"/>
    <lineage>
        <taxon>Bacteria</taxon>
        <taxon>Pseudomonadati</taxon>
        <taxon>Pseudomonadota</taxon>
        <taxon>Gammaproteobacteria</taxon>
        <taxon>Vibrionales</taxon>
        <taxon>Vibrionaceae</taxon>
        <taxon>Enterovibrio</taxon>
    </lineage>
</organism>
<dbReference type="AlphaFoldDB" id="A0A2N7LBQ4"/>
<comment type="caution">
    <text evidence="1">The sequence shown here is derived from an EMBL/GenBank/DDBJ whole genome shotgun (WGS) entry which is preliminary data.</text>
</comment>